<evidence type="ECO:0000256" key="3">
    <source>
        <dbReference type="PIRSR" id="PIRSR625705-1"/>
    </source>
</evidence>
<dbReference type="InterPro" id="IPR025705">
    <property type="entry name" value="Beta_hexosaminidase_sua/sub"/>
</dbReference>
<accession>A0A7C3MKB2</accession>
<dbReference type="PANTHER" id="PTHR21040">
    <property type="entry name" value="BCDNA.GH04120"/>
    <property type="match status" value="1"/>
</dbReference>
<sequence>MSIHIVPEPKKLEFKERWFEFDGFENFPEFLSKEFQIPKGSWKIKKIEKNGTGINIKDKEVEIWGDTNICFATLIQLILQNKNQLPEIYVEEDFKFKFRGYHLDIARGGVPLLKEFKRILRLLYLLKYNFFAIYFEDLFPWKSFPQIGSLRGRLAEEELREIIDYGKNLGIEVFPSLELCGHMENILILPEFMKYSEWHRPEEGCLDVSNEEARNFTYKLLSEVIEFFPSQYIHIGGDETWALGRGRSLDKTGIFQGPELFEMHHKNLIYQVKESGKIPMVWGDMLTGMYLREEEKERWKIVLESNIWDETVIANWDYTHLSEEHFEKKINMFGKRKEKEIASPGVSNWGRFYPNFDIALTNITNFLRQAKKENLPGFLLTAWGDDGAECLYSFLNPLILATMEIAEGKENWEEKYKALFKEKDELIEIRKLLGQNSVAETIKHVFLGDTLYRYNTEFKIELKSTGDFWVDYYLGISSLLSNKDELLKIYSNVLNKMESIALPEDLSLMKNMLKIAINRLNGNLSFSEYIAFGKKYADLWLSERKKANLEKVIIKIYGAGGRADLNIY</sequence>
<comment type="similarity">
    <text evidence="1">Belongs to the glycosyl hydrolase 20 family.</text>
</comment>
<dbReference type="PRINTS" id="PR00738">
    <property type="entry name" value="GLHYDRLASE20"/>
</dbReference>
<reference evidence="5" key="1">
    <citation type="journal article" date="2020" name="mSystems">
        <title>Genome- and Community-Level Interaction Insights into Carbon Utilization and Element Cycling Functions of Hydrothermarchaeota in Hydrothermal Sediment.</title>
        <authorList>
            <person name="Zhou Z."/>
            <person name="Liu Y."/>
            <person name="Xu W."/>
            <person name="Pan J."/>
            <person name="Luo Z.H."/>
            <person name="Li M."/>
        </authorList>
    </citation>
    <scope>NUCLEOTIDE SEQUENCE [LARGE SCALE GENOMIC DNA]</scope>
    <source>
        <strain evidence="5">SpSt-81</strain>
    </source>
</reference>
<dbReference type="SUPFAM" id="SSF51445">
    <property type="entry name" value="(Trans)glycosidases"/>
    <property type="match status" value="1"/>
</dbReference>
<dbReference type="InterPro" id="IPR038901">
    <property type="entry name" value="HEXDC-like"/>
</dbReference>
<feature type="domain" description="Glycoside hydrolase family 20 catalytic" evidence="4">
    <location>
        <begin position="96"/>
        <end position="301"/>
    </location>
</feature>
<dbReference type="EMBL" id="DTIN01000020">
    <property type="protein sequence ID" value="HFX13675.1"/>
    <property type="molecule type" value="Genomic_DNA"/>
</dbReference>
<comment type="caution">
    <text evidence="5">The sequence shown here is derived from an EMBL/GenBank/DDBJ whole genome shotgun (WGS) entry which is preliminary data.</text>
</comment>
<dbReference type="CDD" id="cd06565">
    <property type="entry name" value="GH20_GcnA-like"/>
    <property type="match status" value="1"/>
</dbReference>
<dbReference type="Gene3D" id="3.20.20.80">
    <property type="entry name" value="Glycosidases"/>
    <property type="match status" value="1"/>
</dbReference>
<evidence type="ECO:0000256" key="1">
    <source>
        <dbReference type="ARBA" id="ARBA00006285"/>
    </source>
</evidence>
<dbReference type="PANTHER" id="PTHR21040:SF8">
    <property type="entry name" value="BCDNA.GH04120"/>
    <property type="match status" value="1"/>
</dbReference>
<dbReference type="InterPro" id="IPR017853">
    <property type="entry name" value="GH"/>
</dbReference>
<name>A0A7C3MKB2_DICTH</name>
<evidence type="ECO:0000259" key="4">
    <source>
        <dbReference type="Pfam" id="PF00728"/>
    </source>
</evidence>
<keyword evidence="2" id="KW-0378">Hydrolase</keyword>
<dbReference type="GO" id="GO:0004563">
    <property type="term" value="F:beta-N-acetylhexosaminidase activity"/>
    <property type="evidence" value="ECO:0007669"/>
    <property type="project" value="InterPro"/>
</dbReference>
<dbReference type="Pfam" id="PF00728">
    <property type="entry name" value="Glyco_hydro_20"/>
    <property type="match status" value="1"/>
</dbReference>
<proteinExistence type="inferred from homology"/>
<feature type="active site" description="Proton donor" evidence="3">
    <location>
        <position position="239"/>
    </location>
</feature>
<evidence type="ECO:0000313" key="5">
    <source>
        <dbReference type="EMBL" id="HFX13675.1"/>
    </source>
</evidence>
<dbReference type="InterPro" id="IPR015883">
    <property type="entry name" value="Glyco_hydro_20_cat"/>
</dbReference>
<protein>
    <submittedName>
        <fullName evidence="5">Beta-N-acetylhexosaminidase</fullName>
    </submittedName>
</protein>
<dbReference type="GO" id="GO:0005975">
    <property type="term" value="P:carbohydrate metabolic process"/>
    <property type="evidence" value="ECO:0007669"/>
    <property type="project" value="InterPro"/>
</dbReference>
<dbReference type="AlphaFoldDB" id="A0A7C3MKB2"/>
<gene>
    <name evidence="5" type="ORF">ENW00_05910</name>
</gene>
<evidence type="ECO:0000256" key="2">
    <source>
        <dbReference type="ARBA" id="ARBA00022801"/>
    </source>
</evidence>
<organism evidence="5">
    <name type="scientific">Dictyoglomus thermophilum</name>
    <dbReference type="NCBI Taxonomy" id="14"/>
    <lineage>
        <taxon>Bacteria</taxon>
        <taxon>Pseudomonadati</taxon>
        <taxon>Dictyoglomota</taxon>
        <taxon>Dictyoglomia</taxon>
        <taxon>Dictyoglomales</taxon>
        <taxon>Dictyoglomaceae</taxon>
        <taxon>Dictyoglomus</taxon>
    </lineage>
</organism>